<feature type="signal peptide" evidence="1">
    <location>
        <begin position="1"/>
        <end position="19"/>
    </location>
</feature>
<organism evidence="2 3">
    <name type="scientific">Sphingomonas endophytica</name>
    <dbReference type="NCBI Taxonomy" id="869719"/>
    <lineage>
        <taxon>Bacteria</taxon>
        <taxon>Pseudomonadati</taxon>
        <taxon>Pseudomonadota</taxon>
        <taxon>Alphaproteobacteria</taxon>
        <taxon>Sphingomonadales</taxon>
        <taxon>Sphingomonadaceae</taxon>
        <taxon>Sphingomonas</taxon>
    </lineage>
</organism>
<dbReference type="Proteomes" id="UP000560131">
    <property type="component" value="Unassembled WGS sequence"/>
</dbReference>
<keyword evidence="1" id="KW-0732">Signal</keyword>
<proteinExistence type="predicted"/>
<accession>A0ABR6N4F1</accession>
<evidence type="ECO:0000313" key="3">
    <source>
        <dbReference type="Proteomes" id="UP000560131"/>
    </source>
</evidence>
<name>A0ABR6N4F1_9SPHN</name>
<evidence type="ECO:0000256" key="1">
    <source>
        <dbReference type="SAM" id="SignalP"/>
    </source>
</evidence>
<keyword evidence="3" id="KW-1185">Reference proteome</keyword>
<dbReference type="RefSeq" id="WP_184035395.1">
    <property type="nucleotide sequence ID" value="NZ_BAABAR010000004.1"/>
</dbReference>
<gene>
    <name evidence="2" type="ORF">FHS97_001557</name>
</gene>
<comment type="caution">
    <text evidence="2">The sequence shown here is derived from an EMBL/GenBank/DDBJ whole genome shotgun (WGS) entry which is preliminary data.</text>
</comment>
<dbReference type="EMBL" id="JACIJN010000004">
    <property type="protein sequence ID" value="MBB5725631.1"/>
    <property type="molecule type" value="Genomic_DNA"/>
</dbReference>
<reference evidence="2 3" key="1">
    <citation type="submission" date="2020-08" db="EMBL/GenBank/DDBJ databases">
        <title>Genomic Encyclopedia of Type Strains, Phase IV (KMG-IV): sequencing the most valuable type-strain genomes for metagenomic binning, comparative biology and taxonomic classification.</title>
        <authorList>
            <person name="Goeker M."/>
        </authorList>
    </citation>
    <scope>NUCLEOTIDE SEQUENCE [LARGE SCALE GENOMIC DNA]</scope>
    <source>
        <strain evidence="2 3">DSM 101535</strain>
    </source>
</reference>
<evidence type="ECO:0000313" key="2">
    <source>
        <dbReference type="EMBL" id="MBB5725631.1"/>
    </source>
</evidence>
<protein>
    <submittedName>
        <fullName evidence="2">Uncharacterized protein</fullName>
    </submittedName>
</protein>
<sequence length="119" mass="11874">MRMLFIGPALLAAAVPVSAVAQTAPAAAPLQASPFGAAAPVDNAQLGAVTGQSDLSQVIRAQNTSTVSGNSVNGHSETGTISFDPNSFQNLNGLSLLSANTGNNVSINSSLNVNVAINQ</sequence>
<feature type="chain" id="PRO_5046422067" evidence="1">
    <location>
        <begin position="20"/>
        <end position="119"/>
    </location>
</feature>